<sequence>MSPNDLITNQSSIISETMPEEIRLFARTVDCLLSTSVKHPQLLELYLKDENPSLLNISLEVVKYISWTERIKFLTILLTKYQISKDEISILCYICVCKFEFPWLPESYRTKMKDLQKMAFKKIEKEKIDRNRLLDLINLSGTLL</sequence>
<reference evidence="2" key="1">
    <citation type="submission" date="2022-11" db="UniProtKB">
        <authorList>
            <consortium name="WormBaseParasite"/>
        </authorList>
    </citation>
    <scope>IDENTIFICATION</scope>
</reference>
<evidence type="ECO:0000313" key="1">
    <source>
        <dbReference type="Proteomes" id="UP000887577"/>
    </source>
</evidence>
<dbReference type="AlphaFoldDB" id="A0A914Y6K3"/>
<accession>A0A914Y6K3</accession>
<protein>
    <submittedName>
        <fullName evidence="2">Uncharacterized protein</fullName>
    </submittedName>
</protein>
<keyword evidence="1" id="KW-1185">Reference proteome</keyword>
<name>A0A914Y6K3_9BILA</name>
<evidence type="ECO:0000313" key="2">
    <source>
        <dbReference type="WBParaSite" id="PSU_v2.g1508.t1"/>
    </source>
</evidence>
<dbReference type="Proteomes" id="UP000887577">
    <property type="component" value="Unplaced"/>
</dbReference>
<organism evidence="1 2">
    <name type="scientific">Panagrolaimus superbus</name>
    <dbReference type="NCBI Taxonomy" id="310955"/>
    <lineage>
        <taxon>Eukaryota</taxon>
        <taxon>Metazoa</taxon>
        <taxon>Ecdysozoa</taxon>
        <taxon>Nematoda</taxon>
        <taxon>Chromadorea</taxon>
        <taxon>Rhabditida</taxon>
        <taxon>Tylenchina</taxon>
        <taxon>Panagrolaimomorpha</taxon>
        <taxon>Panagrolaimoidea</taxon>
        <taxon>Panagrolaimidae</taxon>
        <taxon>Panagrolaimus</taxon>
    </lineage>
</organism>
<dbReference type="WBParaSite" id="PSU_v2.g1508.t1">
    <property type="protein sequence ID" value="PSU_v2.g1508.t1"/>
    <property type="gene ID" value="PSU_v2.g1508"/>
</dbReference>
<proteinExistence type="predicted"/>